<dbReference type="Pfam" id="PF02591">
    <property type="entry name" value="Zn_ribbon_9"/>
    <property type="match status" value="1"/>
</dbReference>
<dbReference type="EMBL" id="FNAQ01000010">
    <property type="protein sequence ID" value="SDE40724.1"/>
    <property type="molecule type" value="Genomic_DNA"/>
</dbReference>
<protein>
    <recommendedName>
        <fullName evidence="2">C4-type zinc ribbon domain-containing protein</fullName>
    </recommendedName>
</protein>
<keyword evidence="4" id="KW-1185">Reference proteome</keyword>
<keyword evidence="1" id="KW-0175">Coiled coil</keyword>
<dbReference type="STRING" id="57664.SAMN05661003_11042"/>
<dbReference type="OrthoDB" id="9795058at2"/>
<feature type="domain" description="C4-type zinc ribbon" evidence="2">
    <location>
        <begin position="198"/>
        <end position="230"/>
    </location>
</feature>
<organism evidence="3 4">
    <name type="scientific">Desulfuromonas thiophila</name>
    <dbReference type="NCBI Taxonomy" id="57664"/>
    <lineage>
        <taxon>Bacteria</taxon>
        <taxon>Pseudomonadati</taxon>
        <taxon>Thermodesulfobacteriota</taxon>
        <taxon>Desulfuromonadia</taxon>
        <taxon>Desulfuromonadales</taxon>
        <taxon>Desulfuromonadaceae</taxon>
        <taxon>Desulfuromonas</taxon>
    </lineage>
</organism>
<dbReference type="Proteomes" id="UP000243205">
    <property type="component" value="Unassembled WGS sequence"/>
</dbReference>
<accession>A0A1G7CMT6</accession>
<dbReference type="InterPro" id="IPR003743">
    <property type="entry name" value="Zf-RING_7"/>
</dbReference>
<evidence type="ECO:0000313" key="4">
    <source>
        <dbReference type="Proteomes" id="UP000243205"/>
    </source>
</evidence>
<dbReference type="Gene3D" id="1.10.287.1490">
    <property type="match status" value="1"/>
</dbReference>
<evidence type="ECO:0000259" key="2">
    <source>
        <dbReference type="Pfam" id="PF02591"/>
    </source>
</evidence>
<gene>
    <name evidence="3" type="ORF">SAMN05661003_11042</name>
</gene>
<name>A0A1G7CMT6_9BACT</name>
<evidence type="ECO:0000256" key="1">
    <source>
        <dbReference type="SAM" id="Coils"/>
    </source>
</evidence>
<proteinExistence type="predicted"/>
<reference evidence="4" key="1">
    <citation type="submission" date="2016-10" db="EMBL/GenBank/DDBJ databases">
        <authorList>
            <person name="Varghese N."/>
            <person name="Submissions S."/>
        </authorList>
    </citation>
    <scope>NUCLEOTIDE SEQUENCE [LARGE SCALE GENOMIC DNA]</scope>
    <source>
        <strain evidence="4">DSM 8987</strain>
    </source>
</reference>
<dbReference type="AlphaFoldDB" id="A0A1G7CMT6"/>
<evidence type="ECO:0000313" key="3">
    <source>
        <dbReference type="EMBL" id="SDE40724.1"/>
    </source>
</evidence>
<sequence length="237" mass="27107">MKDMVQLLIDVQELDQRIFSARHKKTTLLKERDQLLQQTDALQELLGQLDDRIAEAQTQRDSCQEALQQQLGQVEQCEGRLPEIKTQKEYLAVLKEVDAAKKQVKDLEDALLAKEQVLSELQADAEEKRQQHDSLGSDSSQRCNEIATLVEELDAALHQQDSQRGELIEKIAVPLRKRYELILSRLNGQALVEAREGTCQGCHMRLPPQFFNAMLKNRDITSCPHCNRLLYIAPETH</sequence>
<feature type="coiled-coil region" evidence="1">
    <location>
        <begin position="32"/>
        <end position="138"/>
    </location>
</feature>